<reference evidence="1 2" key="1">
    <citation type="submission" date="2020-03" db="EMBL/GenBank/DDBJ databases">
        <title>Screen low temperature-resistant strains for efficient degradation of petroleum hydrocarbons under the low temperature.</title>
        <authorList>
            <person name="Wang Y."/>
            <person name="Chen J."/>
        </authorList>
    </citation>
    <scope>NUCLEOTIDE SEQUENCE [LARGE SCALE GENOMIC DNA]</scope>
    <source>
        <strain evidence="1 2">KB1</strain>
    </source>
</reference>
<evidence type="ECO:0000313" key="2">
    <source>
        <dbReference type="Proteomes" id="UP000502345"/>
    </source>
</evidence>
<dbReference type="AlphaFoldDB" id="A0A6G9CLW9"/>
<dbReference type="Proteomes" id="UP000502345">
    <property type="component" value="Chromosome"/>
</dbReference>
<name>A0A6G9CLW9_RHOER</name>
<accession>A0A6G9CLW9</accession>
<evidence type="ECO:0000313" key="1">
    <source>
        <dbReference type="EMBL" id="QIP38007.1"/>
    </source>
</evidence>
<gene>
    <name evidence="1" type="ORF">G9444_0764</name>
</gene>
<organism evidence="1 2">
    <name type="scientific">Rhodococcus erythropolis</name>
    <name type="common">Arthrobacter picolinophilus</name>
    <dbReference type="NCBI Taxonomy" id="1833"/>
    <lineage>
        <taxon>Bacteria</taxon>
        <taxon>Bacillati</taxon>
        <taxon>Actinomycetota</taxon>
        <taxon>Actinomycetes</taxon>
        <taxon>Mycobacteriales</taxon>
        <taxon>Nocardiaceae</taxon>
        <taxon>Rhodococcus</taxon>
        <taxon>Rhodococcus erythropolis group</taxon>
    </lineage>
</organism>
<sequence>MGVGMVAVDDDRSEQGMWRVLDAANRQRVVAAHPVLAVPELVRRERTVR</sequence>
<protein>
    <submittedName>
        <fullName evidence="1">Uncharacterized protein</fullName>
    </submittedName>
</protein>
<dbReference type="EMBL" id="CP050124">
    <property type="protein sequence ID" value="QIP38007.1"/>
    <property type="molecule type" value="Genomic_DNA"/>
</dbReference>
<proteinExistence type="predicted"/>